<dbReference type="GO" id="GO:0005886">
    <property type="term" value="C:plasma membrane"/>
    <property type="evidence" value="ECO:0007669"/>
    <property type="project" value="TreeGrafter"/>
</dbReference>
<dbReference type="InterPro" id="IPR016035">
    <property type="entry name" value="Acyl_Trfase/lysoPLipase"/>
</dbReference>
<comment type="similarity">
    <text evidence="1 9">Belongs to the lysophospholipase family.</text>
</comment>
<dbReference type="GO" id="GO:0005576">
    <property type="term" value="C:extracellular region"/>
    <property type="evidence" value="ECO:0007669"/>
    <property type="project" value="TreeGrafter"/>
</dbReference>
<proteinExistence type="inferred from homology"/>
<dbReference type="EMBL" id="SELW01000040">
    <property type="protein sequence ID" value="TID31177.1"/>
    <property type="molecule type" value="Genomic_DNA"/>
</dbReference>
<dbReference type="SMART" id="SM00022">
    <property type="entry name" value="PLAc"/>
    <property type="match status" value="1"/>
</dbReference>
<evidence type="ECO:0000256" key="9">
    <source>
        <dbReference type="RuleBase" id="RU362103"/>
    </source>
</evidence>
<dbReference type="AlphaFoldDB" id="A0A4T0X7X5"/>
<gene>
    <name evidence="11" type="ORF">CANINC_000224</name>
</gene>
<dbReference type="GO" id="GO:0005829">
    <property type="term" value="C:cytosol"/>
    <property type="evidence" value="ECO:0007669"/>
    <property type="project" value="TreeGrafter"/>
</dbReference>
<comment type="caution">
    <text evidence="11">The sequence shown here is derived from an EMBL/GenBank/DDBJ whole genome shotgun (WGS) entry which is preliminary data.</text>
</comment>
<dbReference type="STRING" id="52247.A0A4T0X7X5"/>
<evidence type="ECO:0000256" key="4">
    <source>
        <dbReference type="ARBA" id="ARBA00022801"/>
    </source>
</evidence>
<name>A0A4T0X7X5_9ASCO</name>
<feature type="domain" description="PLA2c" evidence="10">
    <location>
        <begin position="66"/>
        <end position="611"/>
    </location>
</feature>
<organism evidence="11 12">
    <name type="scientific">Pichia inconspicua</name>
    <dbReference type="NCBI Taxonomy" id="52247"/>
    <lineage>
        <taxon>Eukaryota</taxon>
        <taxon>Fungi</taxon>
        <taxon>Dikarya</taxon>
        <taxon>Ascomycota</taxon>
        <taxon>Saccharomycotina</taxon>
        <taxon>Pichiomycetes</taxon>
        <taxon>Pichiales</taxon>
        <taxon>Pichiaceae</taxon>
        <taxon>Pichia</taxon>
    </lineage>
</organism>
<evidence type="ECO:0000256" key="6">
    <source>
        <dbReference type="ARBA" id="ARBA00023098"/>
    </source>
</evidence>
<dbReference type="EC" id="3.1.1.5" evidence="2 9"/>
<dbReference type="Pfam" id="PF01735">
    <property type="entry name" value="PLA2_B"/>
    <property type="match status" value="1"/>
</dbReference>
<dbReference type="OrthoDB" id="4084751at2759"/>
<dbReference type="GO" id="GO:0004622">
    <property type="term" value="F:phosphatidylcholine lysophospholipase activity"/>
    <property type="evidence" value="ECO:0007669"/>
    <property type="project" value="UniProtKB-EC"/>
</dbReference>
<sequence length="664" mass="73829">MLQSNTLSTVATILLAIGVTAEYKIDQALVHPINLQTSSSFNSSLTPFYAPFESDCPAFNYTTLLNKTTFEGYVRTNSLIGQDEYSYISARNVKSQTNLIHFLDDLEIPGYENSSFADYFDIMNQSKQCLLVGAGELMALDSRTTANSSLKGLLDSANYITGLSGGSILLSTLVFNNWTSVEDIVNDNETSIWNTTAPPVSSDISFWLEITREIQPKKQAGYDISLLDVYGRILSRYMFEKSDDKYGLNTLWSDAQDIEAFQNFDMPFPMILTAGGTEEDVANYSLNMFEINPFEFGSYSPFVGGFIPIEILGSQLSNGLPVFENQCTYDFDNVGFLTATSSNILASFQPYLPGFLSGNANSSELLYESLGANVSASYFSILLNLVNNNLNETLYGLVDNPFYNTTLSLNDTDIDGEVLKLVDGGFFSEGLPLDPILVPSRQVDIVFAFDNSGDTVDSWPNGTTLYSTEQRWLESFPDDDFYLLPNSTEEFVELGLNKRPVFFGCNGTALISDLDYQNATVDFDLMKPLLVYIPNTNYTTLSNVTGYVFTYEERNAIIENGFQIAQYDEDEYFAKCVGCAIIRRSEERLGLDISPFCQECFEEYCYESIADLSSSTNETDYFNNTRVENNPTSIYSSSILPSTLTSLLSRSTGSVAFPTTFSTV</sequence>
<protein>
    <recommendedName>
        <fullName evidence="2 9">Lysophospholipase</fullName>
        <ecNumber evidence="2 9">3.1.1.5</ecNumber>
    </recommendedName>
</protein>
<dbReference type="Gene3D" id="3.40.1090.10">
    <property type="entry name" value="Cytosolic phospholipase A2 catalytic domain"/>
    <property type="match status" value="1"/>
</dbReference>
<comment type="catalytic activity">
    <reaction evidence="9">
        <text>a 1-acyl-sn-glycero-3-phosphocholine + H2O = sn-glycerol 3-phosphocholine + a fatty acid + H(+)</text>
        <dbReference type="Rhea" id="RHEA:15177"/>
        <dbReference type="ChEBI" id="CHEBI:15377"/>
        <dbReference type="ChEBI" id="CHEBI:15378"/>
        <dbReference type="ChEBI" id="CHEBI:16870"/>
        <dbReference type="ChEBI" id="CHEBI:28868"/>
        <dbReference type="ChEBI" id="CHEBI:58168"/>
        <dbReference type="EC" id="3.1.1.5"/>
    </reaction>
</comment>
<keyword evidence="3 9" id="KW-0732">Signal</keyword>
<dbReference type="GO" id="GO:0004623">
    <property type="term" value="F:phospholipase A2 activity"/>
    <property type="evidence" value="ECO:0007669"/>
    <property type="project" value="TreeGrafter"/>
</dbReference>
<dbReference type="GO" id="GO:0046475">
    <property type="term" value="P:glycerophospholipid catabolic process"/>
    <property type="evidence" value="ECO:0007669"/>
    <property type="project" value="TreeGrafter"/>
</dbReference>
<dbReference type="GO" id="GO:0005783">
    <property type="term" value="C:endoplasmic reticulum"/>
    <property type="evidence" value="ECO:0007669"/>
    <property type="project" value="TreeGrafter"/>
</dbReference>
<evidence type="ECO:0000256" key="2">
    <source>
        <dbReference type="ARBA" id="ARBA00013274"/>
    </source>
</evidence>
<dbReference type="PANTHER" id="PTHR10728:SF33">
    <property type="entry name" value="LYSOPHOSPHOLIPASE 1-RELATED"/>
    <property type="match status" value="1"/>
</dbReference>
<reference evidence="11 12" key="1">
    <citation type="journal article" date="2019" name="Front. Genet.">
        <title>Whole-Genome Sequencing of the Opportunistic Yeast Pathogen Candida inconspicua Uncovers Its Hybrid Origin.</title>
        <authorList>
            <person name="Mixao V."/>
            <person name="Hansen A.P."/>
            <person name="Saus E."/>
            <person name="Boekhout T."/>
            <person name="Lass-Florl C."/>
            <person name="Gabaldon T."/>
        </authorList>
    </citation>
    <scope>NUCLEOTIDE SEQUENCE [LARGE SCALE GENOMIC DNA]</scope>
    <source>
        <strain evidence="11 12">CBS 180</strain>
    </source>
</reference>
<feature type="chain" id="PRO_5020966772" description="Lysophospholipase" evidence="9">
    <location>
        <begin position="22"/>
        <end position="664"/>
    </location>
</feature>
<keyword evidence="6 8" id="KW-0443">Lipid metabolism</keyword>
<keyword evidence="7" id="KW-0325">Glycoprotein</keyword>
<dbReference type="PANTHER" id="PTHR10728">
    <property type="entry name" value="CYTOSOLIC PHOSPHOLIPASE A2"/>
    <property type="match status" value="1"/>
</dbReference>
<evidence type="ECO:0000256" key="8">
    <source>
        <dbReference type="PROSITE-ProRule" id="PRU00555"/>
    </source>
</evidence>
<evidence type="ECO:0000259" key="10">
    <source>
        <dbReference type="PROSITE" id="PS51210"/>
    </source>
</evidence>
<dbReference type="InterPro" id="IPR002642">
    <property type="entry name" value="LysoPLipase_cat_dom"/>
</dbReference>
<dbReference type="PROSITE" id="PS51210">
    <property type="entry name" value="PLA2C"/>
    <property type="match status" value="1"/>
</dbReference>
<dbReference type="Proteomes" id="UP000307173">
    <property type="component" value="Unassembled WGS sequence"/>
</dbReference>
<evidence type="ECO:0000256" key="3">
    <source>
        <dbReference type="ARBA" id="ARBA00022729"/>
    </source>
</evidence>
<accession>A0A4T0X7X5</accession>
<evidence type="ECO:0000256" key="7">
    <source>
        <dbReference type="ARBA" id="ARBA00023180"/>
    </source>
</evidence>
<keyword evidence="4 8" id="KW-0378">Hydrolase</keyword>
<dbReference type="SUPFAM" id="SSF52151">
    <property type="entry name" value="FabD/lysophospholipase-like"/>
    <property type="match status" value="1"/>
</dbReference>
<evidence type="ECO:0000313" key="11">
    <source>
        <dbReference type="EMBL" id="TID31177.1"/>
    </source>
</evidence>
<evidence type="ECO:0000256" key="1">
    <source>
        <dbReference type="ARBA" id="ARBA00008780"/>
    </source>
</evidence>
<feature type="signal peptide" evidence="9">
    <location>
        <begin position="1"/>
        <end position="21"/>
    </location>
</feature>
<evidence type="ECO:0000313" key="12">
    <source>
        <dbReference type="Proteomes" id="UP000307173"/>
    </source>
</evidence>
<evidence type="ECO:0000256" key="5">
    <source>
        <dbReference type="ARBA" id="ARBA00022963"/>
    </source>
</evidence>
<keyword evidence="5 8" id="KW-0442">Lipid degradation</keyword>
<keyword evidence="12" id="KW-1185">Reference proteome</keyword>